<dbReference type="Proteomes" id="UP000199437">
    <property type="component" value="Unassembled WGS sequence"/>
</dbReference>
<organism evidence="9 10">
    <name type="scientific">Roseivirga pacifica</name>
    <dbReference type="NCBI Taxonomy" id="1267423"/>
    <lineage>
        <taxon>Bacteria</taxon>
        <taxon>Pseudomonadati</taxon>
        <taxon>Bacteroidota</taxon>
        <taxon>Cytophagia</taxon>
        <taxon>Cytophagales</taxon>
        <taxon>Roseivirgaceae</taxon>
        <taxon>Roseivirga</taxon>
    </lineage>
</organism>
<feature type="domain" description="Amidohydrolase-related" evidence="7">
    <location>
        <begin position="40"/>
        <end position="318"/>
    </location>
</feature>
<reference evidence="10" key="1">
    <citation type="submission" date="2016-10" db="EMBL/GenBank/DDBJ databases">
        <authorList>
            <person name="Varghese N."/>
            <person name="Submissions S."/>
        </authorList>
    </citation>
    <scope>NUCLEOTIDE SEQUENCE [LARGE SCALE GENOMIC DNA]</scope>
    <source>
        <strain evidence="10">CGMCC 1.12402</strain>
    </source>
</reference>
<keyword evidence="4 6" id="KW-0464">Manganese</keyword>
<dbReference type="Gene3D" id="3.20.20.140">
    <property type="entry name" value="Metal-dependent hydrolases"/>
    <property type="match status" value="1"/>
</dbReference>
<comment type="similarity">
    <text evidence="1 6">Belongs to the metallo-dependent hydrolases superfamily. Adenine deaminase family.</text>
</comment>
<evidence type="ECO:0000256" key="6">
    <source>
        <dbReference type="HAMAP-Rule" id="MF_01518"/>
    </source>
</evidence>
<comment type="cofactor">
    <cofactor evidence="6">
        <name>Mn(2+)</name>
        <dbReference type="ChEBI" id="CHEBI:29035"/>
    </cofactor>
</comment>
<dbReference type="PANTHER" id="PTHR11113">
    <property type="entry name" value="N-ACETYLGLUCOSAMINE-6-PHOSPHATE DEACETYLASE"/>
    <property type="match status" value="1"/>
</dbReference>
<dbReference type="InterPro" id="IPR011059">
    <property type="entry name" value="Metal-dep_hydrolase_composite"/>
</dbReference>
<dbReference type="STRING" id="1267423.SAMN05216290_2593"/>
<evidence type="ECO:0000256" key="1">
    <source>
        <dbReference type="ARBA" id="ARBA00006773"/>
    </source>
</evidence>
<dbReference type="SUPFAM" id="SSF51556">
    <property type="entry name" value="Metallo-dependent hydrolases"/>
    <property type="match status" value="1"/>
</dbReference>
<dbReference type="InterPro" id="IPR026912">
    <property type="entry name" value="Adenine_deam_C"/>
</dbReference>
<proteinExistence type="inferred from homology"/>
<dbReference type="AlphaFoldDB" id="A0A1I0QRD2"/>
<gene>
    <name evidence="6" type="primary">ade</name>
    <name evidence="9" type="ORF">SAMN05216290_2593</name>
</gene>
<dbReference type="InterPro" id="IPR006680">
    <property type="entry name" value="Amidohydro-rel"/>
</dbReference>
<dbReference type="OrthoDB" id="9775607at2"/>
<dbReference type="GO" id="GO:0006146">
    <property type="term" value="P:adenine catabolic process"/>
    <property type="evidence" value="ECO:0007669"/>
    <property type="project" value="InterPro"/>
</dbReference>
<dbReference type="CDD" id="cd01295">
    <property type="entry name" value="AdeC"/>
    <property type="match status" value="1"/>
</dbReference>
<evidence type="ECO:0000256" key="2">
    <source>
        <dbReference type="ARBA" id="ARBA00012782"/>
    </source>
</evidence>
<dbReference type="Pfam" id="PF01979">
    <property type="entry name" value="Amidohydro_1"/>
    <property type="match status" value="1"/>
</dbReference>
<keyword evidence="3 6" id="KW-0378">Hydrolase</keyword>
<dbReference type="NCBIfam" id="TIGR01178">
    <property type="entry name" value="ade"/>
    <property type="match status" value="1"/>
</dbReference>
<dbReference type="GeneID" id="99987287"/>
<dbReference type="SUPFAM" id="SSF51338">
    <property type="entry name" value="Composite domain of metallo-dependent hydrolases"/>
    <property type="match status" value="1"/>
</dbReference>
<name>A0A1I0QRD2_9BACT</name>
<dbReference type="Gene3D" id="2.30.40.10">
    <property type="entry name" value="Urease, subunit C, domain 1"/>
    <property type="match status" value="1"/>
</dbReference>
<evidence type="ECO:0000256" key="3">
    <source>
        <dbReference type="ARBA" id="ARBA00022801"/>
    </source>
</evidence>
<dbReference type="EMBL" id="FOIR01000002">
    <property type="protein sequence ID" value="SEW29830.1"/>
    <property type="molecule type" value="Genomic_DNA"/>
</dbReference>
<dbReference type="HAMAP" id="MF_01518">
    <property type="entry name" value="Adenine_deamin"/>
    <property type="match status" value="1"/>
</dbReference>
<dbReference type="EC" id="3.5.4.2" evidence="2 6"/>
<comment type="catalytic activity">
    <reaction evidence="5 6">
        <text>adenine + H2O + H(+) = hypoxanthine + NH4(+)</text>
        <dbReference type="Rhea" id="RHEA:23688"/>
        <dbReference type="ChEBI" id="CHEBI:15377"/>
        <dbReference type="ChEBI" id="CHEBI:15378"/>
        <dbReference type="ChEBI" id="CHEBI:16708"/>
        <dbReference type="ChEBI" id="CHEBI:17368"/>
        <dbReference type="ChEBI" id="CHEBI:28938"/>
        <dbReference type="EC" id="3.5.4.2"/>
    </reaction>
</comment>
<dbReference type="RefSeq" id="WP_090258991.1">
    <property type="nucleotide sequence ID" value="NZ_FOIR01000002.1"/>
</dbReference>
<evidence type="ECO:0000256" key="5">
    <source>
        <dbReference type="ARBA" id="ARBA00047720"/>
    </source>
</evidence>
<sequence length="541" mass="58518">MKISGHIVDVRNRRVFDGEITVEGKRIESIVEKSDVADQYILPGFIDAHVHVESSMLVPSEFARLAVVHGTVATISDPHEIGNVLGVTGVDYMIDNGKQVNFKFNFGAPSCVPATTFETAGAEITAEQIEGLLKRDDIKYLAEMMNWPGVLYGDKEVYAKIAAAKAAGKPVDGHAPGLRGEQAANYIKAGISTDHECFTADEARDKLKHGMKIAIREGSAAKNFEALVELFTEAPEMLMFCSDDKHPDNLVEGHIDLLVKRALARGHELFDVLQAACITPIDHYSLDVGSLQPNHFADFITVKDLDNFEVTGTYINGVKVATDGQSLIPQVENLVINNFDCQALSPKDLSLKAEGKTVNVIEALDGQLITNCLQCSTKTDAEGNAISDLENDVLKMVLVNRYEQAKPAFAFIKNIGLKEGAIASSVGHDSHNIIAVGVDDESITKAINLIIEAKGGVSAVSSNSEQLLPLPVAGIMSAEDGYKVAESYTSIDKLSKQMGSKLNSPFMTLSFMALLVIPALKLSDKGLFDGEQFKFTPLFSD</sequence>
<evidence type="ECO:0000256" key="4">
    <source>
        <dbReference type="ARBA" id="ARBA00023211"/>
    </source>
</evidence>
<evidence type="ECO:0000313" key="9">
    <source>
        <dbReference type="EMBL" id="SEW29830.1"/>
    </source>
</evidence>
<evidence type="ECO:0000313" key="10">
    <source>
        <dbReference type="Proteomes" id="UP000199437"/>
    </source>
</evidence>
<dbReference type="GO" id="GO:0000034">
    <property type="term" value="F:adenine deaminase activity"/>
    <property type="evidence" value="ECO:0007669"/>
    <property type="project" value="UniProtKB-UniRule"/>
</dbReference>
<evidence type="ECO:0000259" key="8">
    <source>
        <dbReference type="Pfam" id="PF13382"/>
    </source>
</evidence>
<dbReference type="InterPro" id="IPR006679">
    <property type="entry name" value="Adenine_deam"/>
</dbReference>
<dbReference type="InterPro" id="IPR032466">
    <property type="entry name" value="Metal_Hydrolase"/>
</dbReference>
<dbReference type="Pfam" id="PF13382">
    <property type="entry name" value="Adenine_deam_C"/>
    <property type="match status" value="1"/>
</dbReference>
<dbReference type="PANTHER" id="PTHR11113:SF2">
    <property type="entry name" value="ADENINE DEAMINASE"/>
    <property type="match status" value="1"/>
</dbReference>
<protein>
    <recommendedName>
        <fullName evidence="2 6">Adenine deaminase</fullName>
        <shortName evidence="6">Adenase</shortName>
        <shortName evidence="6">Adenine aminase</shortName>
        <ecNumber evidence="2 6">3.5.4.2</ecNumber>
    </recommendedName>
</protein>
<feature type="domain" description="Adenine deaminase C-terminal" evidence="8">
    <location>
        <begin position="367"/>
        <end position="534"/>
    </location>
</feature>
<evidence type="ECO:0000259" key="7">
    <source>
        <dbReference type="Pfam" id="PF01979"/>
    </source>
</evidence>
<keyword evidence="10" id="KW-1185">Reference proteome</keyword>
<accession>A0A1I0QRD2</accession>